<dbReference type="EMBL" id="JAPEVG010001032">
    <property type="protein sequence ID" value="KAJ8454185.1"/>
    <property type="molecule type" value="Genomic_DNA"/>
</dbReference>
<dbReference type="AlphaFoldDB" id="A0AAD7TFU5"/>
<proteinExistence type="predicted"/>
<protein>
    <submittedName>
        <fullName evidence="1">Uncharacterized protein</fullName>
    </submittedName>
</protein>
<comment type="caution">
    <text evidence="1">The sequence shown here is derived from an EMBL/GenBank/DDBJ whole genome shotgun (WGS) entry which is preliminary data.</text>
</comment>
<evidence type="ECO:0000313" key="2">
    <source>
        <dbReference type="Proteomes" id="UP001215151"/>
    </source>
</evidence>
<keyword evidence="2" id="KW-1185">Reference proteome</keyword>
<evidence type="ECO:0000313" key="1">
    <source>
        <dbReference type="EMBL" id="KAJ8454185.1"/>
    </source>
</evidence>
<gene>
    <name evidence="1" type="ORF">ONZ51_g13178</name>
</gene>
<organism evidence="1 2">
    <name type="scientific">Trametes cubensis</name>
    <dbReference type="NCBI Taxonomy" id="1111947"/>
    <lineage>
        <taxon>Eukaryota</taxon>
        <taxon>Fungi</taxon>
        <taxon>Dikarya</taxon>
        <taxon>Basidiomycota</taxon>
        <taxon>Agaricomycotina</taxon>
        <taxon>Agaricomycetes</taxon>
        <taxon>Polyporales</taxon>
        <taxon>Polyporaceae</taxon>
        <taxon>Trametes</taxon>
    </lineage>
</organism>
<sequence>MFDSSSTGMDCEILELHKIMERAACTTSHSTHEPPSHTTSYLDLPVPRANDAIWHPAPQGRTHAALDFRMTPSQPPLAQARSHLLAVR</sequence>
<reference evidence="1" key="1">
    <citation type="submission" date="2022-11" db="EMBL/GenBank/DDBJ databases">
        <title>Genome Sequence of Cubamyces cubensis.</title>
        <authorList>
            <person name="Buettner E."/>
        </authorList>
    </citation>
    <scope>NUCLEOTIDE SEQUENCE</scope>
    <source>
        <strain evidence="1">MPL-01</strain>
    </source>
</reference>
<dbReference type="Proteomes" id="UP001215151">
    <property type="component" value="Unassembled WGS sequence"/>
</dbReference>
<accession>A0AAD7TFU5</accession>
<name>A0AAD7TFU5_9APHY</name>